<dbReference type="PANTHER" id="PTHR43767:SF1">
    <property type="entry name" value="NONRIBOSOMAL PEPTIDE SYNTHASE PES1 (EUROFUNG)-RELATED"/>
    <property type="match status" value="1"/>
</dbReference>
<dbReference type="InterPro" id="IPR050237">
    <property type="entry name" value="ATP-dep_AMP-bd_enzyme"/>
</dbReference>
<dbReference type="EMBL" id="JAVRQI010000017">
    <property type="protein sequence ID" value="MDT1064080.1"/>
    <property type="molecule type" value="Genomic_DNA"/>
</dbReference>
<dbReference type="Gene3D" id="3.40.50.12780">
    <property type="entry name" value="N-terminal domain of ligase-like"/>
    <property type="match status" value="1"/>
</dbReference>
<dbReference type="Proteomes" id="UP001251085">
    <property type="component" value="Unassembled WGS sequence"/>
</dbReference>
<dbReference type="RefSeq" id="WP_311761170.1">
    <property type="nucleotide sequence ID" value="NZ_JAVRQI010000017.1"/>
</dbReference>
<evidence type="ECO:0000313" key="3">
    <source>
        <dbReference type="Proteomes" id="UP001251085"/>
    </source>
</evidence>
<feature type="domain" description="AMP-dependent synthetase/ligase" evidence="1">
    <location>
        <begin position="20"/>
        <end position="350"/>
    </location>
</feature>
<sequence>MMGEAGFAQALRHRLVRDTAREVIREPGRSLTGGDLLRRADAIAAWLVRQPGCVDIPTLGLALHRNSWMIAAALACWRLGKTALFLDPRLSPADAKGWLRRAGPVVILASQARLRDVDAAVLLLPDPDDLPLAGFTPCHPLANQIAEFITSSGVSGEPKLIPLDQRRLLDMAREAARDGRRGPWGQALSPLSVAFGGSRHIWWRNLLAGKRIHAMELLFSIPELDRALRRPEVEECSLPPHLIRALLDHAARDPGPVPRYPHLLKLQSIGGPAPVADKLAAQARLCPGYLMTYSSTETGVISHISGADLQRKPASCGRISLPSGGGLDIVDPDGTVLPPGRTGRIRVTRPPLGDGVSRQAFPGDHGWLDSEGFLFVAGRGEGIICRYGVNFSADVLEAKLMSSGLLRAVAVLPLRDAAREDGLAIAVLPLDLAAKGIGPALRRHLVSHEQPEHLIRLAPADLTAGGKIPRAALVERLRLAPQDLTFI</sequence>
<keyword evidence="3" id="KW-1185">Reference proteome</keyword>
<dbReference type="SUPFAM" id="SSF56801">
    <property type="entry name" value="Acetyl-CoA synthetase-like"/>
    <property type="match status" value="1"/>
</dbReference>
<evidence type="ECO:0000259" key="1">
    <source>
        <dbReference type="Pfam" id="PF00501"/>
    </source>
</evidence>
<dbReference type="InterPro" id="IPR042099">
    <property type="entry name" value="ANL_N_sf"/>
</dbReference>
<evidence type="ECO:0000313" key="2">
    <source>
        <dbReference type="EMBL" id="MDT1064080.1"/>
    </source>
</evidence>
<comment type="caution">
    <text evidence="2">The sequence shown here is derived from an EMBL/GenBank/DDBJ whole genome shotgun (WGS) entry which is preliminary data.</text>
</comment>
<dbReference type="Pfam" id="PF00501">
    <property type="entry name" value="AMP-binding"/>
    <property type="match status" value="1"/>
</dbReference>
<dbReference type="Gene3D" id="3.30.300.30">
    <property type="match status" value="1"/>
</dbReference>
<name>A0ABU3EIK8_9RHOB</name>
<accession>A0ABU3EIK8</accession>
<dbReference type="InterPro" id="IPR000873">
    <property type="entry name" value="AMP-dep_synth/lig_dom"/>
</dbReference>
<proteinExistence type="predicted"/>
<gene>
    <name evidence="2" type="ORF">RM190_19615</name>
</gene>
<dbReference type="InterPro" id="IPR045851">
    <property type="entry name" value="AMP-bd_C_sf"/>
</dbReference>
<reference evidence="3" key="1">
    <citation type="submission" date="2023-07" db="EMBL/GenBank/DDBJ databases">
        <title>Characterization of two Paracoccaceae strains isolated from Phycosphere and proposal of Xinfangfangia lacusdiani sp. nov.</title>
        <authorList>
            <person name="Deng Y."/>
            <person name="Zhang Y.Q."/>
        </authorList>
    </citation>
    <scope>NUCLEOTIDE SEQUENCE [LARGE SCALE GENOMIC DNA]</scope>
    <source>
        <strain evidence="3">CPCC 101403</strain>
    </source>
</reference>
<protein>
    <submittedName>
        <fullName evidence="2">Class I adenylate-forming enzyme family protein</fullName>
    </submittedName>
</protein>
<dbReference type="PANTHER" id="PTHR43767">
    <property type="entry name" value="LONG-CHAIN-FATTY-ACID--COA LIGASE"/>
    <property type="match status" value="1"/>
</dbReference>
<organism evidence="2 3">
    <name type="scientific">Paracoccus broussonetiae</name>
    <dbReference type="NCBI Taxonomy" id="3075834"/>
    <lineage>
        <taxon>Bacteria</taxon>
        <taxon>Pseudomonadati</taxon>
        <taxon>Pseudomonadota</taxon>
        <taxon>Alphaproteobacteria</taxon>
        <taxon>Rhodobacterales</taxon>
        <taxon>Paracoccaceae</taxon>
        <taxon>Paracoccus</taxon>
    </lineage>
</organism>